<keyword evidence="2 7" id="KW-0349">Heme</keyword>
<keyword evidence="5 7" id="KW-0408">Iron</keyword>
<dbReference type="InterPro" id="IPR017972">
    <property type="entry name" value="Cyt_P450_CS"/>
</dbReference>
<keyword evidence="10" id="KW-1185">Reference proteome</keyword>
<keyword evidence="3 7" id="KW-0479">Metal-binding</keyword>
<evidence type="ECO:0000256" key="5">
    <source>
        <dbReference type="ARBA" id="ARBA00023004"/>
    </source>
</evidence>
<accession>A0A7Y0Q2C5</accession>
<dbReference type="InterPro" id="IPR002401">
    <property type="entry name" value="Cyt_P450_E_grp-I"/>
</dbReference>
<dbReference type="SUPFAM" id="SSF48264">
    <property type="entry name" value="Cytochrome P450"/>
    <property type="match status" value="1"/>
</dbReference>
<dbReference type="PRINTS" id="PR00463">
    <property type="entry name" value="EP450I"/>
</dbReference>
<organism evidence="9 10">
    <name type="scientific">Sulfobacillus harzensis</name>
    <dbReference type="NCBI Taxonomy" id="2729629"/>
    <lineage>
        <taxon>Bacteria</taxon>
        <taxon>Bacillati</taxon>
        <taxon>Bacillota</taxon>
        <taxon>Clostridia</taxon>
        <taxon>Eubacteriales</taxon>
        <taxon>Clostridiales Family XVII. Incertae Sedis</taxon>
        <taxon>Sulfobacillus</taxon>
    </lineage>
</organism>
<comment type="cofactor">
    <cofactor evidence="7">
        <name>heme</name>
        <dbReference type="ChEBI" id="CHEBI:30413"/>
    </cofactor>
</comment>
<evidence type="ECO:0000256" key="2">
    <source>
        <dbReference type="ARBA" id="ARBA00022617"/>
    </source>
</evidence>
<comment type="similarity">
    <text evidence="1 8">Belongs to the cytochrome P450 family.</text>
</comment>
<evidence type="ECO:0000256" key="1">
    <source>
        <dbReference type="ARBA" id="ARBA00010617"/>
    </source>
</evidence>
<dbReference type="PANTHER" id="PTHR24291:SF50">
    <property type="entry name" value="BIFUNCTIONAL ALBAFLAVENONE MONOOXYGENASE_TERPENE SYNTHASE"/>
    <property type="match status" value="1"/>
</dbReference>
<reference evidence="9 10" key="1">
    <citation type="submission" date="2020-04" db="EMBL/GenBank/DDBJ databases">
        <authorList>
            <person name="Zhang R."/>
            <person name="Schippers A."/>
        </authorList>
    </citation>
    <scope>NUCLEOTIDE SEQUENCE [LARGE SCALE GENOMIC DNA]</scope>
    <source>
        <strain evidence="9 10">DSM 109850</strain>
    </source>
</reference>
<dbReference type="PROSITE" id="PS00086">
    <property type="entry name" value="CYTOCHROME_P450"/>
    <property type="match status" value="1"/>
</dbReference>
<evidence type="ECO:0000256" key="7">
    <source>
        <dbReference type="PIRSR" id="PIRSR602401-1"/>
    </source>
</evidence>
<keyword evidence="4 8" id="KW-0560">Oxidoreductase</keyword>
<evidence type="ECO:0000256" key="3">
    <source>
        <dbReference type="ARBA" id="ARBA00022723"/>
    </source>
</evidence>
<dbReference type="GO" id="GO:0016705">
    <property type="term" value="F:oxidoreductase activity, acting on paired donors, with incorporation or reduction of molecular oxygen"/>
    <property type="evidence" value="ECO:0007669"/>
    <property type="project" value="InterPro"/>
</dbReference>
<dbReference type="InterPro" id="IPR036396">
    <property type="entry name" value="Cyt_P450_sf"/>
</dbReference>
<gene>
    <name evidence="9" type="ORF">HIJ39_08220</name>
</gene>
<proteinExistence type="inferred from homology"/>
<dbReference type="InterPro" id="IPR050196">
    <property type="entry name" value="Cytochrome_P450_Monoox"/>
</dbReference>
<dbReference type="GO" id="GO:0020037">
    <property type="term" value="F:heme binding"/>
    <property type="evidence" value="ECO:0007669"/>
    <property type="project" value="InterPro"/>
</dbReference>
<dbReference type="RefSeq" id="WP_169098553.1">
    <property type="nucleotide sequence ID" value="NZ_JABBVZ010000021.1"/>
</dbReference>
<dbReference type="GO" id="GO:0005506">
    <property type="term" value="F:iron ion binding"/>
    <property type="evidence" value="ECO:0007669"/>
    <property type="project" value="InterPro"/>
</dbReference>
<evidence type="ECO:0000313" key="9">
    <source>
        <dbReference type="EMBL" id="NMP22337.1"/>
    </source>
</evidence>
<evidence type="ECO:0000256" key="8">
    <source>
        <dbReference type="RuleBase" id="RU000461"/>
    </source>
</evidence>
<comment type="caution">
    <text evidence="9">The sequence shown here is derived from an EMBL/GenBank/DDBJ whole genome shotgun (WGS) entry which is preliminary data.</text>
</comment>
<dbReference type="Gene3D" id="1.10.630.10">
    <property type="entry name" value="Cytochrome P450"/>
    <property type="match status" value="1"/>
</dbReference>
<dbReference type="EMBL" id="JABBVZ010000021">
    <property type="protein sequence ID" value="NMP22337.1"/>
    <property type="molecule type" value="Genomic_DNA"/>
</dbReference>
<sequence length="417" mass="47916">MVVEVEKSGSLARLRAFHRDPLGFFVALQQRYGPRVRFRMGPWDFFLLTDPSSVGAVLSHHQSFFHKGPGLDPNNPLIGRGLLTSEGDAWVSKRRRLAPVFTRRNIERMQPTLASIVNQELDRWESGQWFDLEARLLRLSLTFAVRTLFADDSTGHKAIEEAGQAVQWLMAHFYRRSRSIWRFPYHIPGSNRRYHARERKLHSFIRNLEPHPRPFESVWPGLTENDPERLEEIATLVVAGFETTGHAMAWAIHQLAQDEAAEERVLEEGHQGAHRLWTEAVLKESLRLYPPVWLLSRRAIQDAPVVDDMPLPEGSFILLSPWIMHRNPDTFPDPDRFDPRRWLAGSDTLPPYAYIPFGAGPRRCIGEHLAQTEATLVIGEIVQRFRVRIQDPHPAIFPGLTLASQNGLMVMVEKRLH</sequence>
<dbReference type="PRINTS" id="PR00385">
    <property type="entry name" value="P450"/>
</dbReference>
<name>A0A7Y0Q2C5_9FIRM</name>
<dbReference type="PANTHER" id="PTHR24291">
    <property type="entry name" value="CYTOCHROME P450 FAMILY 4"/>
    <property type="match status" value="1"/>
</dbReference>
<evidence type="ECO:0000256" key="4">
    <source>
        <dbReference type="ARBA" id="ARBA00023002"/>
    </source>
</evidence>
<evidence type="ECO:0000256" key="6">
    <source>
        <dbReference type="ARBA" id="ARBA00023033"/>
    </source>
</evidence>
<evidence type="ECO:0000313" key="10">
    <source>
        <dbReference type="Proteomes" id="UP000533476"/>
    </source>
</evidence>
<dbReference type="InterPro" id="IPR001128">
    <property type="entry name" value="Cyt_P450"/>
</dbReference>
<feature type="binding site" description="axial binding residue" evidence="7">
    <location>
        <position position="364"/>
    </location>
    <ligand>
        <name>heme</name>
        <dbReference type="ChEBI" id="CHEBI:30413"/>
    </ligand>
    <ligandPart>
        <name>Fe</name>
        <dbReference type="ChEBI" id="CHEBI:18248"/>
    </ligandPart>
</feature>
<dbReference type="Pfam" id="PF00067">
    <property type="entry name" value="p450"/>
    <property type="match status" value="2"/>
</dbReference>
<dbReference type="Proteomes" id="UP000533476">
    <property type="component" value="Unassembled WGS sequence"/>
</dbReference>
<dbReference type="AlphaFoldDB" id="A0A7Y0Q2C5"/>
<protein>
    <submittedName>
        <fullName evidence="9">Cytochrome P450</fullName>
    </submittedName>
</protein>
<keyword evidence="6 8" id="KW-0503">Monooxygenase</keyword>
<dbReference type="GO" id="GO:0004497">
    <property type="term" value="F:monooxygenase activity"/>
    <property type="evidence" value="ECO:0007669"/>
    <property type="project" value="UniProtKB-KW"/>
</dbReference>